<sequence length="211" mass="22929">MLTRCVCTWMWMCVSPDELQAVGAGLMLIGTLVMVSSLVACLGARWENAILMLICMWGLLFLFLCCVGLLLLLLLSRGQIEEKADAAVAHMIRQYRGDGRQDGLLDDLQQHEVCCGLTGPSDWLQNSFVQTLNTSATSTLPCSCFGSPQRNLETAWCSQDPNVTHAHAIALANCTHTQVHAPARSTGCFCVRVNAKKANASLRPGLPRAAH</sequence>
<evidence type="ECO:0000313" key="7">
    <source>
        <dbReference type="Proteomes" id="UP000264820"/>
    </source>
</evidence>
<evidence type="ECO:0000256" key="1">
    <source>
        <dbReference type="ARBA" id="ARBA00004141"/>
    </source>
</evidence>
<protein>
    <submittedName>
        <fullName evidence="6">CD82 antigen-like</fullName>
    </submittedName>
</protein>
<dbReference type="Ensembl" id="ENSHCOT00000025510.1">
    <property type="protein sequence ID" value="ENSHCOP00000008672.1"/>
    <property type="gene ID" value="ENSHCOG00000010959.1"/>
</dbReference>
<evidence type="ECO:0000256" key="4">
    <source>
        <dbReference type="ARBA" id="ARBA00023136"/>
    </source>
</evidence>
<dbReference type="Pfam" id="PF00335">
    <property type="entry name" value="Tetraspanin"/>
    <property type="match status" value="1"/>
</dbReference>
<organism evidence="6 7">
    <name type="scientific">Hippocampus comes</name>
    <name type="common">Tiger tail seahorse</name>
    <dbReference type="NCBI Taxonomy" id="109280"/>
    <lineage>
        <taxon>Eukaryota</taxon>
        <taxon>Metazoa</taxon>
        <taxon>Chordata</taxon>
        <taxon>Craniata</taxon>
        <taxon>Vertebrata</taxon>
        <taxon>Euteleostomi</taxon>
        <taxon>Actinopterygii</taxon>
        <taxon>Neopterygii</taxon>
        <taxon>Teleostei</taxon>
        <taxon>Neoteleostei</taxon>
        <taxon>Acanthomorphata</taxon>
        <taxon>Syngnathiaria</taxon>
        <taxon>Syngnathiformes</taxon>
        <taxon>Syngnathoidei</taxon>
        <taxon>Syngnathidae</taxon>
        <taxon>Hippocampus</taxon>
    </lineage>
</organism>
<dbReference type="AlphaFoldDB" id="A0A3Q2XWE0"/>
<dbReference type="InterPro" id="IPR018499">
    <property type="entry name" value="Tetraspanin/Peripherin"/>
</dbReference>
<dbReference type="Proteomes" id="UP000264820">
    <property type="component" value="Unplaced"/>
</dbReference>
<proteinExistence type="predicted"/>
<evidence type="ECO:0000256" key="3">
    <source>
        <dbReference type="ARBA" id="ARBA00022989"/>
    </source>
</evidence>
<dbReference type="GO" id="GO:0005886">
    <property type="term" value="C:plasma membrane"/>
    <property type="evidence" value="ECO:0007669"/>
    <property type="project" value="TreeGrafter"/>
</dbReference>
<accession>A0A3Q2XWE0</accession>
<keyword evidence="7" id="KW-1185">Reference proteome</keyword>
<comment type="subcellular location">
    <subcellularLocation>
        <location evidence="1">Membrane</location>
        <topology evidence="1">Multi-pass membrane protein</topology>
    </subcellularLocation>
</comment>
<dbReference type="Gene3D" id="1.10.1450.10">
    <property type="entry name" value="Tetraspanin"/>
    <property type="match status" value="1"/>
</dbReference>
<evidence type="ECO:0000256" key="2">
    <source>
        <dbReference type="ARBA" id="ARBA00022692"/>
    </source>
</evidence>
<feature type="transmembrane region" description="Helical" evidence="5">
    <location>
        <begin position="19"/>
        <end position="42"/>
    </location>
</feature>
<feature type="transmembrane region" description="Helical" evidence="5">
    <location>
        <begin position="49"/>
        <end position="75"/>
    </location>
</feature>
<dbReference type="SUPFAM" id="SSF48652">
    <property type="entry name" value="Tetraspanin"/>
    <property type="match status" value="1"/>
</dbReference>
<keyword evidence="3 5" id="KW-1133">Transmembrane helix</keyword>
<reference evidence="6" key="1">
    <citation type="submission" date="2025-08" db="UniProtKB">
        <authorList>
            <consortium name="Ensembl"/>
        </authorList>
    </citation>
    <scope>IDENTIFICATION</scope>
</reference>
<evidence type="ECO:0000256" key="5">
    <source>
        <dbReference type="SAM" id="Phobius"/>
    </source>
</evidence>
<keyword evidence="4 5" id="KW-0472">Membrane</keyword>
<keyword evidence="2 5" id="KW-0812">Transmembrane</keyword>
<evidence type="ECO:0000313" key="6">
    <source>
        <dbReference type="Ensembl" id="ENSHCOP00000008672.1"/>
    </source>
</evidence>
<reference evidence="6" key="2">
    <citation type="submission" date="2025-09" db="UniProtKB">
        <authorList>
            <consortium name="Ensembl"/>
        </authorList>
    </citation>
    <scope>IDENTIFICATION</scope>
</reference>
<dbReference type="PANTHER" id="PTHR19282:SF431">
    <property type="entry name" value="TETRASPANIN 26A, ISOFORM B-RELATED"/>
    <property type="match status" value="1"/>
</dbReference>
<dbReference type="PANTHER" id="PTHR19282">
    <property type="entry name" value="TETRASPANIN"/>
    <property type="match status" value="1"/>
</dbReference>
<dbReference type="InterPro" id="IPR008952">
    <property type="entry name" value="Tetraspanin_EC2_sf"/>
</dbReference>
<dbReference type="GeneTree" id="ENSGT00940000167105"/>
<name>A0A3Q2XWE0_HIPCM</name>